<dbReference type="GO" id="GO:0005886">
    <property type="term" value="C:plasma membrane"/>
    <property type="evidence" value="ECO:0007669"/>
    <property type="project" value="UniProtKB-SubCell"/>
</dbReference>
<feature type="transmembrane region" description="Helical" evidence="7">
    <location>
        <begin position="30"/>
        <end position="53"/>
    </location>
</feature>
<dbReference type="Proteomes" id="UP000078428">
    <property type="component" value="Unassembled WGS sequence"/>
</dbReference>
<evidence type="ECO:0000256" key="2">
    <source>
        <dbReference type="ARBA" id="ARBA00022448"/>
    </source>
</evidence>
<feature type="transmembrane region" description="Helical" evidence="7">
    <location>
        <begin position="323"/>
        <end position="346"/>
    </location>
</feature>
<comment type="subcellular location">
    <subcellularLocation>
        <location evidence="1">Cell membrane</location>
        <topology evidence="1">Multi-pass membrane protein</topology>
    </subcellularLocation>
</comment>
<comment type="caution">
    <text evidence="9">The sequence shown here is derived from an EMBL/GenBank/DDBJ whole genome shotgun (WGS) entry which is preliminary data.</text>
</comment>
<dbReference type="PANTHER" id="PTHR23513:SF11">
    <property type="entry name" value="STAPHYLOFERRIN A TRANSPORTER"/>
    <property type="match status" value="1"/>
</dbReference>
<dbReference type="InterPro" id="IPR036259">
    <property type="entry name" value="MFS_trans_sf"/>
</dbReference>
<organism evidence="9 10">
    <name type="scientific">Paramagnetospirillum marisnigri</name>
    <dbReference type="NCBI Taxonomy" id="1285242"/>
    <lineage>
        <taxon>Bacteria</taxon>
        <taxon>Pseudomonadati</taxon>
        <taxon>Pseudomonadota</taxon>
        <taxon>Alphaproteobacteria</taxon>
        <taxon>Rhodospirillales</taxon>
        <taxon>Magnetospirillaceae</taxon>
        <taxon>Paramagnetospirillum</taxon>
    </lineage>
</organism>
<dbReference type="Pfam" id="PF05977">
    <property type="entry name" value="MFS_3"/>
    <property type="match status" value="1"/>
</dbReference>
<dbReference type="EMBL" id="LWQT01000088">
    <property type="protein sequence ID" value="OAN46703.1"/>
    <property type="molecule type" value="Genomic_DNA"/>
</dbReference>
<reference evidence="9 10" key="1">
    <citation type="submission" date="2016-04" db="EMBL/GenBank/DDBJ databases">
        <title>Draft genome sequence of freshwater magnetotactic bacteria Magnetospirillum marisnigri SP-1 and Magnetospirillum moscoviense BB-1.</title>
        <authorList>
            <person name="Koziaeva V."/>
            <person name="Dziuba M.V."/>
            <person name="Ivanov T.M."/>
            <person name="Kuznetsov B."/>
            <person name="Grouzdev D.S."/>
        </authorList>
    </citation>
    <scope>NUCLEOTIDE SEQUENCE [LARGE SCALE GENOMIC DNA]</scope>
    <source>
        <strain evidence="9 10">SP-1</strain>
    </source>
</reference>
<sequence>MSPPPPRRIAVVISLPKTFRALEAPRYRRYFLGQAVSILGTWIQSVAMSWLVYRLTGSAALLGVTAFLTQAPQLVVSPLAGLIIDRFDRRRLFLAVQALMITQAAALAVLTALDMVQPWHLVALAGVFGVLNSVDTPLRQTMLSQLVDDRSHLRNAIALNASLFNSARFVGPPLAGLILALTSEAACFAINAASFLGVAAAVARLPSPPRPATSGGLMETLREGIGFARSSLPIRVLLASVAAINLTGSAYLVLMPVLAKEVFGGDARTLGWLLGATGGGALAATMLVASRQGIPPLLRLVLAGWGISTLGLAALAATSRLDLALVAAFGLGLGISSVNVSTNAILQSLTPDRIRGRVISYFTALRFGMDALGGLAAGALAAAWGTGLALGLEAVLVLAGAGWMGWHSADLRRAVAAGEDHG</sequence>
<evidence type="ECO:0000256" key="1">
    <source>
        <dbReference type="ARBA" id="ARBA00004651"/>
    </source>
</evidence>
<feature type="transmembrane region" description="Helical" evidence="7">
    <location>
        <begin position="236"/>
        <end position="258"/>
    </location>
</feature>
<dbReference type="AlphaFoldDB" id="A0A178MDU1"/>
<feature type="domain" description="Major facilitator superfamily (MFS) profile" evidence="8">
    <location>
        <begin position="21"/>
        <end position="412"/>
    </location>
</feature>
<evidence type="ECO:0000313" key="9">
    <source>
        <dbReference type="EMBL" id="OAN46703.1"/>
    </source>
</evidence>
<evidence type="ECO:0000256" key="5">
    <source>
        <dbReference type="ARBA" id="ARBA00022989"/>
    </source>
</evidence>
<evidence type="ECO:0000256" key="7">
    <source>
        <dbReference type="SAM" id="Phobius"/>
    </source>
</evidence>
<dbReference type="Gene3D" id="1.20.1250.20">
    <property type="entry name" value="MFS general substrate transporter like domains"/>
    <property type="match status" value="1"/>
</dbReference>
<gene>
    <name evidence="9" type="ORF">A6A04_06275</name>
</gene>
<feature type="transmembrane region" description="Helical" evidence="7">
    <location>
        <begin position="358"/>
        <end position="382"/>
    </location>
</feature>
<evidence type="ECO:0000313" key="10">
    <source>
        <dbReference type="Proteomes" id="UP000078428"/>
    </source>
</evidence>
<evidence type="ECO:0000256" key="4">
    <source>
        <dbReference type="ARBA" id="ARBA00022692"/>
    </source>
</evidence>
<dbReference type="PANTHER" id="PTHR23513">
    <property type="entry name" value="INTEGRAL MEMBRANE EFFLUX PROTEIN-RELATED"/>
    <property type="match status" value="1"/>
</dbReference>
<accession>A0A178MDU1</accession>
<proteinExistence type="predicted"/>
<feature type="transmembrane region" description="Helical" evidence="7">
    <location>
        <begin position="388"/>
        <end position="406"/>
    </location>
</feature>
<feature type="transmembrane region" description="Helical" evidence="7">
    <location>
        <begin position="270"/>
        <end position="290"/>
    </location>
</feature>
<dbReference type="SUPFAM" id="SSF103473">
    <property type="entry name" value="MFS general substrate transporter"/>
    <property type="match status" value="1"/>
</dbReference>
<keyword evidence="5 7" id="KW-1133">Transmembrane helix</keyword>
<dbReference type="InterPro" id="IPR020846">
    <property type="entry name" value="MFS_dom"/>
</dbReference>
<feature type="transmembrane region" description="Helical" evidence="7">
    <location>
        <begin position="92"/>
        <end position="113"/>
    </location>
</feature>
<keyword evidence="4 7" id="KW-0812">Transmembrane</keyword>
<evidence type="ECO:0000256" key="3">
    <source>
        <dbReference type="ARBA" id="ARBA00022475"/>
    </source>
</evidence>
<dbReference type="STRING" id="1285242.A6A04_06275"/>
<protein>
    <submittedName>
        <fullName evidence="9">Transporter</fullName>
    </submittedName>
</protein>
<evidence type="ECO:0000259" key="8">
    <source>
        <dbReference type="PROSITE" id="PS50850"/>
    </source>
</evidence>
<keyword evidence="3" id="KW-1003">Cell membrane</keyword>
<dbReference type="PROSITE" id="PS50850">
    <property type="entry name" value="MFS"/>
    <property type="match status" value="1"/>
</dbReference>
<dbReference type="InterPro" id="IPR010290">
    <property type="entry name" value="TM_effector"/>
</dbReference>
<dbReference type="OrthoDB" id="9809918at2"/>
<keyword evidence="2" id="KW-0813">Transport</keyword>
<name>A0A178MDU1_9PROT</name>
<keyword evidence="10" id="KW-1185">Reference proteome</keyword>
<keyword evidence="6 7" id="KW-0472">Membrane</keyword>
<dbReference type="CDD" id="cd06173">
    <property type="entry name" value="MFS_MefA_like"/>
    <property type="match status" value="1"/>
</dbReference>
<evidence type="ECO:0000256" key="6">
    <source>
        <dbReference type="ARBA" id="ARBA00023136"/>
    </source>
</evidence>
<dbReference type="GO" id="GO:0022857">
    <property type="term" value="F:transmembrane transporter activity"/>
    <property type="evidence" value="ECO:0007669"/>
    <property type="project" value="InterPro"/>
</dbReference>
<feature type="transmembrane region" description="Helical" evidence="7">
    <location>
        <begin position="297"/>
        <end position="317"/>
    </location>
</feature>
<feature type="transmembrane region" description="Helical" evidence="7">
    <location>
        <begin position="59"/>
        <end position="80"/>
    </location>
</feature>